<protein>
    <recommendedName>
        <fullName evidence="3">Vesicular, overexpressed in cancer, prosurvival protein 1</fullName>
    </recommendedName>
</protein>
<reference evidence="2" key="1">
    <citation type="submission" date="2015-12" db="EMBL/GenBank/DDBJ databases">
        <title>De novo transcriptome assembly of four potential Pierce s Disease insect vectors from Arizona vineyards.</title>
        <authorList>
            <person name="Tassone E.E."/>
        </authorList>
    </citation>
    <scope>NUCLEOTIDE SEQUENCE</scope>
</reference>
<gene>
    <name evidence="2" type="ORF">g.5570</name>
</gene>
<accession>A0A1B6DFK9</accession>
<evidence type="ECO:0000256" key="1">
    <source>
        <dbReference type="SAM" id="Phobius"/>
    </source>
</evidence>
<sequence length="185" mass="21084">MARFFSECTFLPRNITLPSHCQQQGTLCCVEILQCCFLNRERKVFWESWYFWFIVILIFLLLLTSFISYIAGSCKRKKQNLIRIRNISGSAGTASITSTNSQSDDIIQPRLTYNKKCDSHAMAFITNSEDMVVEDVAGPLSPPYPPTQQVTIVRGSAPPLGFRQTNHYTELVLPPGYVDSNYNKR</sequence>
<feature type="transmembrane region" description="Helical" evidence="1">
    <location>
        <begin position="49"/>
        <end position="71"/>
    </location>
</feature>
<dbReference type="EMBL" id="GEDC01012872">
    <property type="protein sequence ID" value="JAS24426.1"/>
    <property type="molecule type" value="Transcribed_RNA"/>
</dbReference>
<keyword evidence="1" id="KW-0812">Transmembrane</keyword>
<evidence type="ECO:0000313" key="2">
    <source>
        <dbReference type="EMBL" id="JAS24426.1"/>
    </source>
</evidence>
<name>A0A1B6DFK9_9HEMI</name>
<keyword evidence="1" id="KW-0472">Membrane</keyword>
<keyword evidence="1" id="KW-1133">Transmembrane helix</keyword>
<organism evidence="2">
    <name type="scientific">Clastoptera arizonana</name>
    <name type="common">Arizona spittle bug</name>
    <dbReference type="NCBI Taxonomy" id="38151"/>
    <lineage>
        <taxon>Eukaryota</taxon>
        <taxon>Metazoa</taxon>
        <taxon>Ecdysozoa</taxon>
        <taxon>Arthropoda</taxon>
        <taxon>Hexapoda</taxon>
        <taxon>Insecta</taxon>
        <taxon>Pterygota</taxon>
        <taxon>Neoptera</taxon>
        <taxon>Paraneoptera</taxon>
        <taxon>Hemiptera</taxon>
        <taxon>Auchenorrhyncha</taxon>
        <taxon>Cercopoidea</taxon>
        <taxon>Clastopteridae</taxon>
        <taxon>Clastoptera</taxon>
    </lineage>
</organism>
<proteinExistence type="predicted"/>
<evidence type="ECO:0008006" key="3">
    <source>
        <dbReference type="Google" id="ProtNLM"/>
    </source>
</evidence>
<dbReference type="AlphaFoldDB" id="A0A1B6DFK9"/>